<comment type="caution">
    <text evidence="2">The sequence shown here is derived from an EMBL/GenBank/DDBJ whole genome shotgun (WGS) entry which is preliminary data.</text>
</comment>
<evidence type="ECO:0000259" key="1">
    <source>
        <dbReference type="Pfam" id="PF08281"/>
    </source>
</evidence>
<dbReference type="SUPFAM" id="SSF88659">
    <property type="entry name" value="Sigma3 and sigma4 domains of RNA polymerase sigma factors"/>
    <property type="match status" value="1"/>
</dbReference>
<feature type="domain" description="RNA polymerase sigma factor 70 region 4 type 2" evidence="1">
    <location>
        <begin position="2"/>
        <end position="37"/>
    </location>
</feature>
<evidence type="ECO:0000313" key="2">
    <source>
        <dbReference type="EMBL" id="OWK46418.1"/>
    </source>
</evidence>
<dbReference type="Proteomes" id="UP000214646">
    <property type="component" value="Unassembled WGS sequence"/>
</dbReference>
<keyword evidence="3" id="KW-1185">Reference proteome</keyword>
<dbReference type="InterPro" id="IPR013324">
    <property type="entry name" value="RNA_pol_sigma_r3/r4-like"/>
</dbReference>
<gene>
    <name evidence="2" type="ORF">FRUB_00117</name>
</gene>
<organism evidence="2 3">
    <name type="scientific">Fimbriiglobus ruber</name>
    <dbReference type="NCBI Taxonomy" id="1908690"/>
    <lineage>
        <taxon>Bacteria</taxon>
        <taxon>Pseudomonadati</taxon>
        <taxon>Planctomycetota</taxon>
        <taxon>Planctomycetia</taxon>
        <taxon>Gemmatales</taxon>
        <taxon>Gemmataceae</taxon>
        <taxon>Fimbriiglobus</taxon>
    </lineage>
</organism>
<protein>
    <recommendedName>
        <fullName evidence="1">RNA polymerase sigma factor 70 region 4 type 2 domain-containing protein</fullName>
    </recommendedName>
</protein>
<name>A0A225E6I3_9BACT</name>
<dbReference type="InterPro" id="IPR036388">
    <property type="entry name" value="WH-like_DNA-bd_sf"/>
</dbReference>
<dbReference type="GO" id="GO:0006352">
    <property type="term" value="P:DNA-templated transcription initiation"/>
    <property type="evidence" value="ECO:0007669"/>
    <property type="project" value="InterPro"/>
</dbReference>
<dbReference type="GO" id="GO:0003677">
    <property type="term" value="F:DNA binding"/>
    <property type="evidence" value="ECO:0007669"/>
    <property type="project" value="InterPro"/>
</dbReference>
<dbReference type="GO" id="GO:0016987">
    <property type="term" value="F:sigma factor activity"/>
    <property type="evidence" value="ECO:0007669"/>
    <property type="project" value="InterPro"/>
</dbReference>
<reference evidence="3" key="1">
    <citation type="submission" date="2017-06" db="EMBL/GenBank/DDBJ databases">
        <title>Genome analysis of Fimbriiglobus ruber SP5, the first member of the order Planctomycetales with confirmed chitinolytic capability.</title>
        <authorList>
            <person name="Ravin N.V."/>
            <person name="Rakitin A.L."/>
            <person name="Ivanova A.A."/>
            <person name="Beletsky A.V."/>
            <person name="Kulichevskaya I.S."/>
            <person name="Mardanov A.V."/>
            <person name="Dedysh S.N."/>
        </authorList>
    </citation>
    <scope>NUCLEOTIDE SEQUENCE [LARGE SCALE GENOMIC DNA]</scope>
    <source>
        <strain evidence="3">SP5</strain>
    </source>
</reference>
<dbReference type="Gene3D" id="1.10.10.10">
    <property type="entry name" value="Winged helix-like DNA-binding domain superfamily/Winged helix DNA-binding domain"/>
    <property type="match status" value="1"/>
</dbReference>
<dbReference type="AlphaFoldDB" id="A0A225E6I3"/>
<accession>A0A225E6I3</accession>
<dbReference type="InterPro" id="IPR013249">
    <property type="entry name" value="RNA_pol_sigma70_r4_t2"/>
</dbReference>
<evidence type="ECO:0000313" key="3">
    <source>
        <dbReference type="Proteomes" id="UP000214646"/>
    </source>
</evidence>
<sequence length="50" mass="5685">MFLMRVEGELSFADVAAALDTTEEAARWHMHQARTKLQKRLGARDRADLA</sequence>
<proteinExistence type="predicted"/>
<dbReference type="Pfam" id="PF08281">
    <property type="entry name" value="Sigma70_r4_2"/>
    <property type="match status" value="1"/>
</dbReference>
<dbReference type="EMBL" id="NIDE01000001">
    <property type="protein sequence ID" value="OWK46418.1"/>
    <property type="molecule type" value="Genomic_DNA"/>
</dbReference>